<dbReference type="SMART" id="SM00450">
    <property type="entry name" value="RHOD"/>
    <property type="match status" value="1"/>
</dbReference>
<accession>A0A2P8FBF3</accession>
<evidence type="ECO:0000256" key="1">
    <source>
        <dbReference type="SAM" id="Phobius"/>
    </source>
</evidence>
<dbReference type="AlphaFoldDB" id="A0A2P8FBF3"/>
<dbReference type="PROSITE" id="PS50206">
    <property type="entry name" value="RHODANESE_3"/>
    <property type="match status" value="1"/>
</dbReference>
<evidence type="ECO:0000313" key="4">
    <source>
        <dbReference type="Proteomes" id="UP000240418"/>
    </source>
</evidence>
<dbReference type="CDD" id="cd00158">
    <property type="entry name" value="RHOD"/>
    <property type="match status" value="1"/>
</dbReference>
<sequence>MLKTRRWVIGGMAGAAGVGVAYTLLARIPKSGPWMELSPPEALQAVQRGELLIIDIRRPDEWQRTGLAQGAVPIDMRRGDFISALNKARASIDQPIAVICARGVRSNRMANQMHDAGIGPIFDIPEGMLGSGDGPGWIQRGLPLTEWTEQG</sequence>
<reference evidence="3 4" key="1">
    <citation type="submission" date="2018-03" db="EMBL/GenBank/DDBJ databases">
        <title>Genomic Encyclopedia of Archaeal and Bacterial Type Strains, Phase II (KMG-II): from individual species to whole genera.</title>
        <authorList>
            <person name="Goeker M."/>
        </authorList>
    </citation>
    <scope>NUCLEOTIDE SEQUENCE [LARGE SCALE GENOMIC DNA]</scope>
    <source>
        <strain evidence="3 4">DSM 100673</strain>
    </source>
</reference>
<feature type="domain" description="Rhodanese" evidence="2">
    <location>
        <begin position="47"/>
        <end position="146"/>
    </location>
</feature>
<evidence type="ECO:0000259" key="2">
    <source>
        <dbReference type="PROSITE" id="PS50206"/>
    </source>
</evidence>
<keyword evidence="3" id="KW-0808">Transferase</keyword>
<dbReference type="Proteomes" id="UP000240418">
    <property type="component" value="Unassembled WGS sequence"/>
</dbReference>
<keyword evidence="1" id="KW-0812">Transmembrane</keyword>
<dbReference type="InterPro" id="IPR001763">
    <property type="entry name" value="Rhodanese-like_dom"/>
</dbReference>
<comment type="caution">
    <text evidence="3">The sequence shown here is derived from an EMBL/GenBank/DDBJ whole genome shotgun (WGS) entry which is preliminary data.</text>
</comment>
<dbReference type="GO" id="GO:0016740">
    <property type="term" value="F:transferase activity"/>
    <property type="evidence" value="ECO:0007669"/>
    <property type="project" value="UniProtKB-KW"/>
</dbReference>
<keyword evidence="1" id="KW-0472">Membrane</keyword>
<dbReference type="Gene3D" id="3.40.250.10">
    <property type="entry name" value="Rhodanese-like domain"/>
    <property type="match status" value="1"/>
</dbReference>
<dbReference type="SUPFAM" id="SSF52821">
    <property type="entry name" value="Rhodanese/Cell cycle control phosphatase"/>
    <property type="match status" value="1"/>
</dbReference>
<protein>
    <submittedName>
        <fullName evidence="3">Rhodanese-related sulfurtransferase</fullName>
    </submittedName>
</protein>
<keyword evidence="1" id="KW-1133">Transmembrane helix</keyword>
<dbReference type="Pfam" id="PF00581">
    <property type="entry name" value="Rhodanese"/>
    <property type="match status" value="1"/>
</dbReference>
<name>A0A2P8FBF3_9RHOB</name>
<dbReference type="OrthoDB" id="9812109at2"/>
<dbReference type="EMBL" id="PYGJ01000007">
    <property type="protein sequence ID" value="PSL19063.1"/>
    <property type="molecule type" value="Genomic_DNA"/>
</dbReference>
<dbReference type="RefSeq" id="WP_106608688.1">
    <property type="nucleotide sequence ID" value="NZ_PYGJ01000007.1"/>
</dbReference>
<dbReference type="InterPro" id="IPR036873">
    <property type="entry name" value="Rhodanese-like_dom_sf"/>
</dbReference>
<proteinExistence type="predicted"/>
<gene>
    <name evidence="3" type="ORF">CLV88_1076</name>
</gene>
<keyword evidence="4" id="KW-1185">Reference proteome</keyword>
<organism evidence="3 4">
    <name type="scientific">Shimia abyssi</name>
    <dbReference type="NCBI Taxonomy" id="1662395"/>
    <lineage>
        <taxon>Bacteria</taxon>
        <taxon>Pseudomonadati</taxon>
        <taxon>Pseudomonadota</taxon>
        <taxon>Alphaproteobacteria</taxon>
        <taxon>Rhodobacterales</taxon>
        <taxon>Roseobacteraceae</taxon>
    </lineage>
</organism>
<feature type="transmembrane region" description="Helical" evidence="1">
    <location>
        <begin position="6"/>
        <end position="25"/>
    </location>
</feature>
<evidence type="ECO:0000313" key="3">
    <source>
        <dbReference type="EMBL" id="PSL19063.1"/>
    </source>
</evidence>